<feature type="region of interest" description="Disordered" evidence="1">
    <location>
        <begin position="131"/>
        <end position="161"/>
    </location>
</feature>
<gene>
    <name evidence="2" type="ORF">PVAP13_3KG263263</name>
</gene>
<dbReference type="EMBL" id="CM029041">
    <property type="protein sequence ID" value="KAG2627786.1"/>
    <property type="molecule type" value="Genomic_DNA"/>
</dbReference>
<accession>A0A8T0V2R8</accession>
<feature type="compositionally biased region" description="Basic residues" evidence="1">
    <location>
        <begin position="36"/>
        <end position="54"/>
    </location>
</feature>
<evidence type="ECO:0000313" key="2">
    <source>
        <dbReference type="EMBL" id="KAG2627786.1"/>
    </source>
</evidence>
<feature type="region of interest" description="Disordered" evidence="1">
    <location>
        <begin position="185"/>
        <end position="207"/>
    </location>
</feature>
<feature type="compositionally biased region" description="Basic residues" evidence="1">
    <location>
        <begin position="66"/>
        <end position="78"/>
    </location>
</feature>
<feature type="compositionally biased region" description="Low complexity" evidence="1">
    <location>
        <begin position="16"/>
        <end position="25"/>
    </location>
</feature>
<reference evidence="2" key="1">
    <citation type="submission" date="2020-05" db="EMBL/GenBank/DDBJ databases">
        <title>WGS assembly of Panicum virgatum.</title>
        <authorList>
            <person name="Lovell J.T."/>
            <person name="Jenkins J."/>
            <person name="Shu S."/>
            <person name="Juenger T.E."/>
            <person name="Schmutz J."/>
        </authorList>
    </citation>
    <scope>NUCLEOTIDE SEQUENCE</scope>
    <source>
        <strain evidence="2">AP13</strain>
    </source>
</reference>
<sequence length="216" mass="23928">MNSIVSAWNIKKTNKLRPPSSLRSSPGPPHSGRPPLHARRSPPRRGPPRPKPAHQRVPAQPPGAAPRRRWGPARRRRPPLLPHAQQKKASPPSPGRPDSSRSSPAGTSAPSAFLPQLSRGSQLLPQTELQLGRHHTRCRTAPPPHAIAAPRRPSREREGRRQQIRWWENRIRPQPAGFTPMWLLPAARPWPQTPSRPGAGGPHRPIRPAVAFLAGR</sequence>
<name>A0A8T0V2R8_PANVG</name>
<feature type="region of interest" description="Disordered" evidence="1">
    <location>
        <begin position="1"/>
        <end position="119"/>
    </location>
</feature>
<comment type="caution">
    <text evidence="2">The sequence shown here is derived from an EMBL/GenBank/DDBJ whole genome shotgun (WGS) entry which is preliminary data.</text>
</comment>
<feature type="compositionally biased region" description="Low complexity" evidence="1">
    <location>
        <begin position="96"/>
        <end position="106"/>
    </location>
</feature>
<evidence type="ECO:0000256" key="1">
    <source>
        <dbReference type="SAM" id="MobiDB-lite"/>
    </source>
</evidence>
<proteinExistence type="predicted"/>
<evidence type="ECO:0000313" key="3">
    <source>
        <dbReference type="Proteomes" id="UP000823388"/>
    </source>
</evidence>
<protein>
    <submittedName>
        <fullName evidence="2">Uncharacterized protein</fullName>
    </submittedName>
</protein>
<keyword evidence="3" id="KW-1185">Reference proteome</keyword>
<dbReference type="AlphaFoldDB" id="A0A8T0V2R8"/>
<dbReference type="Proteomes" id="UP000823388">
    <property type="component" value="Chromosome 3K"/>
</dbReference>
<organism evidence="2 3">
    <name type="scientific">Panicum virgatum</name>
    <name type="common">Blackwell switchgrass</name>
    <dbReference type="NCBI Taxonomy" id="38727"/>
    <lineage>
        <taxon>Eukaryota</taxon>
        <taxon>Viridiplantae</taxon>
        <taxon>Streptophyta</taxon>
        <taxon>Embryophyta</taxon>
        <taxon>Tracheophyta</taxon>
        <taxon>Spermatophyta</taxon>
        <taxon>Magnoliopsida</taxon>
        <taxon>Liliopsida</taxon>
        <taxon>Poales</taxon>
        <taxon>Poaceae</taxon>
        <taxon>PACMAD clade</taxon>
        <taxon>Panicoideae</taxon>
        <taxon>Panicodae</taxon>
        <taxon>Paniceae</taxon>
        <taxon>Panicinae</taxon>
        <taxon>Panicum</taxon>
        <taxon>Panicum sect. Hiantes</taxon>
    </lineage>
</organism>